<keyword evidence="3" id="KW-1185">Reference proteome</keyword>
<feature type="domain" description="THIF-type NAD/FAD binding fold" evidence="1">
    <location>
        <begin position="5"/>
        <end position="241"/>
    </location>
</feature>
<name>A0ABX2VBZ7_9BACL</name>
<dbReference type="SUPFAM" id="SSF69572">
    <property type="entry name" value="Activating enzymes of the ubiquitin-like proteins"/>
    <property type="match status" value="1"/>
</dbReference>
<dbReference type="Pfam" id="PF00899">
    <property type="entry name" value="ThiF"/>
    <property type="match status" value="1"/>
</dbReference>
<dbReference type="CDD" id="cd00757">
    <property type="entry name" value="ThiF_MoeB_HesA_family"/>
    <property type="match status" value="1"/>
</dbReference>
<dbReference type="InterPro" id="IPR035985">
    <property type="entry name" value="Ubiquitin-activating_enz"/>
</dbReference>
<dbReference type="PANTHER" id="PTHR10953:SF102">
    <property type="entry name" value="ADENYLYLTRANSFERASE AND SULFURTRANSFERASE MOCS3"/>
    <property type="match status" value="1"/>
</dbReference>
<organism evidence="2 3">
    <name type="scientific">Exiguobacterium undae</name>
    <dbReference type="NCBI Taxonomy" id="169177"/>
    <lineage>
        <taxon>Bacteria</taxon>
        <taxon>Bacillati</taxon>
        <taxon>Bacillota</taxon>
        <taxon>Bacilli</taxon>
        <taxon>Bacillales</taxon>
        <taxon>Bacillales Family XII. Incertae Sedis</taxon>
        <taxon>Exiguobacterium</taxon>
    </lineage>
</organism>
<evidence type="ECO:0000313" key="3">
    <source>
        <dbReference type="Proteomes" id="UP000078447"/>
    </source>
</evidence>
<dbReference type="RefSeq" id="WP_028106561.1">
    <property type="nucleotide sequence ID" value="NZ_LVVL01000001.1"/>
</dbReference>
<dbReference type="Proteomes" id="UP000078447">
    <property type="component" value="Unassembled WGS sequence"/>
</dbReference>
<accession>A0ABX2VBZ7</accession>
<protein>
    <submittedName>
        <fullName evidence="2">Thiamine biosynthesis protein MoeB</fullName>
    </submittedName>
</protein>
<evidence type="ECO:0000259" key="1">
    <source>
        <dbReference type="Pfam" id="PF00899"/>
    </source>
</evidence>
<gene>
    <name evidence="2" type="ORF">A3783_07495</name>
</gene>
<dbReference type="Gene3D" id="3.40.50.720">
    <property type="entry name" value="NAD(P)-binding Rossmann-like Domain"/>
    <property type="match status" value="1"/>
</dbReference>
<sequence>MTDRYSRQIRFRPIGQDGQDQLAERCVVIIGLGALGTASAEQLVRAGVGQVTLIDRDYVEWSNLQRQQLYTERDARERLPKAVAAKQRLCEVNSTVTIEAIVEDVTATNIERLVAQADLIMDATDNFAIRMLINDVAAKREIPWIYGACVASYGMTYTVLPKETPCLHCLLNHLPQQQDTCDTRGIISPAVQLVASHQVTETLKLLTGAKAALRRTLLSFDLWTNQQSQIDVTSLKQAACPSCGDAAVYPYLNGTPLQFVTLCGRDTVQVRGEGKRDLVRLENEIRARGMKSQRNPYLLMFETEQHRIVAFADGRILIHGEADPEQAKQTYATYFK</sequence>
<dbReference type="InterPro" id="IPR000594">
    <property type="entry name" value="ThiF_NAD_FAD-bd"/>
</dbReference>
<comment type="caution">
    <text evidence="2">The sequence shown here is derived from an EMBL/GenBank/DDBJ whole genome shotgun (WGS) entry which is preliminary data.</text>
</comment>
<evidence type="ECO:0000313" key="2">
    <source>
        <dbReference type="EMBL" id="OAN15768.1"/>
    </source>
</evidence>
<reference evidence="2 3" key="1">
    <citation type="submission" date="2016-03" db="EMBL/GenBank/DDBJ databases">
        <authorList>
            <person name="Cho S.-Y."/>
            <person name="Lim S."/>
            <person name="Kim H."/>
            <person name="Soh E.H."/>
            <person name="Moon J.S."/>
        </authorList>
    </citation>
    <scope>NUCLEOTIDE SEQUENCE [LARGE SCALE GENOMIC DNA]</scope>
    <source>
        <strain evidence="2 3">KCTC 3810</strain>
    </source>
</reference>
<proteinExistence type="predicted"/>
<dbReference type="InterPro" id="IPR045886">
    <property type="entry name" value="ThiF/MoeB/HesA"/>
</dbReference>
<dbReference type="PANTHER" id="PTHR10953">
    <property type="entry name" value="UBIQUITIN-ACTIVATING ENZYME E1"/>
    <property type="match status" value="1"/>
</dbReference>
<dbReference type="EMBL" id="LVVL01000001">
    <property type="protein sequence ID" value="OAN15768.1"/>
    <property type="molecule type" value="Genomic_DNA"/>
</dbReference>